<proteinExistence type="predicted"/>
<comment type="caution">
    <text evidence="1">The sequence shown here is derived from an EMBL/GenBank/DDBJ whole genome shotgun (WGS) entry which is preliminary data.</text>
</comment>
<protein>
    <recommendedName>
        <fullName evidence="3">DUF695 domain-containing protein</fullName>
    </recommendedName>
</protein>
<gene>
    <name evidence="1" type="ORF">GCM10009745_69990</name>
</gene>
<dbReference type="RefSeq" id="WP_344161997.1">
    <property type="nucleotide sequence ID" value="NZ_BAAANF010000023.1"/>
</dbReference>
<evidence type="ECO:0000313" key="2">
    <source>
        <dbReference type="Proteomes" id="UP001500280"/>
    </source>
</evidence>
<sequence length="161" mass="17963">MSSDDNVFLDVAVNDLAAWLPAALGARHLTVDWTTEGQHLFAVAAETVDGELALLLSPNDYGDVDPEPEDMSGIDDYPADLHIRLVGKKNEETQQREGRAIFDRLVAARPDVPMLLVHNLSRLVAAHLPDVGTHVFEESISPDYPDVETWRPWVRGWRDRA</sequence>
<organism evidence="1 2">
    <name type="scientific">Kribbella yunnanensis</name>
    <dbReference type="NCBI Taxonomy" id="190194"/>
    <lineage>
        <taxon>Bacteria</taxon>
        <taxon>Bacillati</taxon>
        <taxon>Actinomycetota</taxon>
        <taxon>Actinomycetes</taxon>
        <taxon>Propionibacteriales</taxon>
        <taxon>Kribbellaceae</taxon>
        <taxon>Kribbella</taxon>
    </lineage>
</organism>
<reference evidence="2" key="1">
    <citation type="journal article" date="2019" name="Int. J. Syst. Evol. Microbiol.">
        <title>The Global Catalogue of Microorganisms (GCM) 10K type strain sequencing project: providing services to taxonomists for standard genome sequencing and annotation.</title>
        <authorList>
            <consortium name="The Broad Institute Genomics Platform"/>
            <consortium name="The Broad Institute Genome Sequencing Center for Infectious Disease"/>
            <person name="Wu L."/>
            <person name="Ma J."/>
        </authorList>
    </citation>
    <scope>NUCLEOTIDE SEQUENCE [LARGE SCALE GENOMIC DNA]</scope>
    <source>
        <strain evidence="2">JCM 14307</strain>
    </source>
</reference>
<evidence type="ECO:0000313" key="1">
    <source>
        <dbReference type="EMBL" id="GAA1711876.1"/>
    </source>
</evidence>
<accession>A0ABP4UV33</accession>
<dbReference type="Proteomes" id="UP001500280">
    <property type="component" value="Unassembled WGS sequence"/>
</dbReference>
<keyword evidence="2" id="KW-1185">Reference proteome</keyword>
<dbReference type="EMBL" id="BAAANF010000023">
    <property type="protein sequence ID" value="GAA1711876.1"/>
    <property type="molecule type" value="Genomic_DNA"/>
</dbReference>
<evidence type="ECO:0008006" key="3">
    <source>
        <dbReference type="Google" id="ProtNLM"/>
    </source>
</evidence>
<name>A0ABP4UV33_9ACTN</name>